<dbReference type="EMBL" id="BLXT01001969">
    <property type="protein sequence ID" value="GFN89911.1"/>
    <property type="molecule type" value="Genomic_DNA"/>
</dbReference>
<dbReference type="GO" id="GO:0004519">
    <property type="term" value="F:endonuclease activity"/>
    <property type="evidence" value="ECO:0007669"/>
    <property type="project" value="UniProtKB-KW"/>
</dbReference>
<gene>
    <name evidence="1" type="ORF">PoB_001641700</name>
</gene>
<name>A0AAV3Z3U0_9GAST</name>
<keyword evidence="1" id="KW-0540">Nuclease</keyword>
<keyword evidence="1" id="KW-0378">Hydrolase</keyword>
<reference evidence="1 2" key="1">
    <citation type="journal article" date="2021" name="Elife">
        <title>Chloroplast acquisition without the gene transfer in kleptoplastic sea slugs, Plakobranchus ocellatus.</title>
        <authorList>
            <person name="Maeda T."/>
            <person name="Takahashi S."/>
            <person name="Yoshida T."/>
            <person name="Shimamura S."/>
            <person name="Takaki Y."/>
            <person name="Nagai Y."/>
            <person name="Toyoda A."/>
            <person name="Suzuki Y."/>
            <person name="Arimoto A."/>
            <person name="Ishii H."/>
            <person name="Satoh N."/>
            <person name="Nishiyama T."/>
            <person name="Hasebe M."/>
            <person name="Maruyama T."/>
            <person name="Minagawa J."/>
            <person name="Obokata J."/>
            <person name="Shigenobu S."/>
        </authorList>
    </citation>
    <scope>NUCLEOTIDE SEQUENCE [LARGE SCALE GENOMIC DNA]</scope>
</reference>
<sequence>MRSKSISKHYCSKDREERLEAVEMWFIRRIMKISWTKRETNAEVKDMAGCKRSLLNTIRERQLKIFGLIFRAGGVEKLLWSAKIYGKICAQNSQTGLTNLRLIKRAPTMSS</sequence>
<proteinExistence type="predicted"/>
<keyword evidence="2" id="KW-1185">Reference proteome</keyword>
<accession>A0AAV3Z3U0</accession>
<organism evidence="1 2">
    <name type="scientific">Plakobranchus ocellatus</name>
    <dbReference type="NCBI Taxonomy" id="259542"/>
    <lineage>
        <taxon>Eukaryota</taxon>
        <taxon>Metazoa</taxon>
        <taxon>Spiralia</taxon>
        <taxon>Lophotrochozoa</taxon>
        <taxon>Mollusca</taxon>
        <taxon>Gastropoda</taxon>
        <taxon>Heterobranchia</taxon>
        <taxon>Euthyneura</taxon>
        <taxon>Panpulmonata</taxon>
        <taxon>Sacoglossa</taxon>
        <taxon>Placobranchoidea</taxon>
        <taxon>Plakobranchidae</taxon>
        <taxon>Plakobranchus</taxon>
    </lineage>
</organism>
<dbReference type="AlphaFoldDB" id="A0AAV3Z3U0"/>
<comment type="caution">
    <text evidence="1">The sequence shown here is derived from an EMBL/GenBank/DDBJ whole genome shotgun (WGS) entry which is preliminary data.</text>
</comment>
<protein>
    <submittedName>
        <fullName evidence="1">Endonuclease-reverse transcriptase</fullName>
    </submittedName>
</protein>
<evidence type="ECO:0000313" key="2">
    <source>
        <dbReference type="Proteomes" id="UP000735302"/>
    </source>
</evidence>
<evidence type="ECO:0000313" key="1">
    <source>
        <dbReference type="EMBL" id="GFN89911.1"/>
    </source>
</evidence>
<dbReference type="Proteomes" id="UP000735302">
    <property type="component" value="Unassembled WGS sequence"/>
</dbReference>
<keyword evidence="1" id="KW-0255">Endonuclease</keyword>